<keyword evidence="2" id="KW-0507">mRNA processing</keyword>
<keyword evidence="5" id="KW-1185">Reference proteome</keyword>
<dbReference type="InterPro" id="IPR016024">
    <property type="entry name" value="ARM-type_fold"/>
</dbReference>
<keyword evidence="2" id="KW-0508">mRNA splicing</keyword>
<sequence length="277" mass="30151">MALKTSTHLEVPILRGLLVATPLPSLVEIIEHGLNDENQKVRTITALSLAALAEASAPYGIESLDSVLKPLWKGIRSHRGKVLAAFLKAIGFIVPLMDAVYATCEDNCGDSKQIKVGVADIVGRIVEELRDESEPYRRMFIGTIEKVVANLGASDIDARLEELLIDGILYAFQEQTSDDANVMLNGFGAVVNALGQRVQPYLPQICVITRWRLNNMSAKGRQQAADLISRIAGAMKQCPEGQLMGHLGVVLYEYLGEEFPEVLGLILGALKAIVNVF</sequence>
<accession>A0AA89APC6</accession>
<dbReference type="PANTHER" id="PTHR12097">
    <property type="entry name" value="SPLICING FACTOR 3B, SUBUNIT 1-RELATED"/>
    <property type="match status" value="1"/>
</dbReference>
<gene>
    <name evidence="4" type="ORF">RJ639_012637</name>
</gene>
<evidence type="ECO:0000313" key="5">
    <source>
        <dbReference type="Proteomes" id="UP001188597"/>
    </source>
</evidence>
<dbReference type="AlphaFoldDB" id="A0AA89APC6"/>
<dbReference type="GO" id="GO:0000245">
    <property type="term" value="P:spliceosomal complex assembly"/>
    <property type="evidence" value="ECO:0007669"/>
    <property type="project" value="InterPro"/>
</dbReference>
<dbReference type="SUPFAM" id="SSF48371">
    <property type="entry name" value="ARM repeat"/>
    <property type="match status" value="1"/>
</dbReference>
<dbReference type="Proteomes" id="UP001188597">
    <property type="component" value="Unassembled WGS sequence"/>
</dbReference>
<comment type="caution">
    <text evidence="4">The sequence shown here is derived from an EMBL/GenBank/DDBJ whole genome shotgun (WGS) entry which is preliminary data.</text>
</comment>
<dbReference type="GO" id="GO:0003729">
    <property type="term" value="F:mRNA binding"/>
    <property type="evidence" value="ECO:0007669"/>
    <property type="project" value="InterPro"/>
</dbReference>
<dbReference type="GO" id="GO:0005681">
    <property type="term" value="C:spliceosomal complex"/>
    <property type="evidence" value="ECO:0007669"/>
    <property type="project" value="UniProtKB-KW"/>
</dbReference>
<comment type="similarity">
    <text evidence="1">Belongs to the SF3B1 family.</text>
</comment>
<proteinExistence type="inferred from homology"/>
<dbReference type="PROSITE" id="PS50077">
    <property type="entry name" value="HEAT_REPEAT"/>
    <property type="match status" value="1"/>
</dbReference>
<name>A0AA89APC6_9ASTE</name>
<feature type="repeat" description="HEAT" evidence="3">
    <location>
        <begin position="26"/>
        <end position="64"/>
    </location>
</feature>
<evidence type="ECO:0000313" key="4">
    <source>
        <dbReference type="EMBL" id="KAK3010065.1"/>
    </source>
</evidence>
<reference evidence="4" key="1">
    <citation type="submission" date="2022-12" db="EMBL/GenBank/DDBJ databases">
        <title>Draft genome assemblies for two species of Escallonia (Escalloniales).</title>
        <authorList>
            <person name="Chanderbali A."/>
            <person name="Dervinis C."/>
            <person name="Anghel I."/>
            <person name="Soltis D."/>
            <person name="Soltis P."/>
            <person name="Zapata F."/>
        </authorList>
    </citation>
    <scope>NUCLEOTIDE SEQUENCE</scope>
    <source>
        <strain evidence="4">UCBG64.0493</strain>
        <tissue evidence="4">Leaf</tissue>
    </source>
</reference>
<dbReference type="Gene3D" id="1.25.10.10">
    <property type="entry name" value="Leucine-rich Repeat Variant"/>
    <property type="match status" value="1"/>
</dbReference>
<evidence type="ECO:0000256" key="3">
    <source>
        <dbReference type="PROSITE-ProRule" id="PRU00103"/>
    </source>
</evidence>
<keyword evidence="2" id="KW-0747">Spliceosome</keyword>
<evidence type="ECO:0000256" key="1">
    <source>
        <dbReference type="ARBA" id="ARBA00005754"/>
    </source>
</evidence>
<organism evidence="4 5">
    <name type="scientific">Escallonia herrerae</name>
    <dbReference type="NCBI Taxonomy" id="1293975"/>
    <lineage>
        <taxon>Eukaryota</taxon>
        <taxon>Viridiplantae</taxon>
        <taxon>Streptophyta</taxon>
        <taxon>Embryophyta</taxon>
        <taxon>Tracheophyta</taxon>
        <taxon>Spermatophyta</taxon>
        <taxon>Magnoliopsida</taxon>
        <taxon>eudicotyledons</taxon>
        <taxon>Gunneridae</taxon>
        <taxon>Pentapetalae</taxon>
        <taxon>asterids</taxon>
        <taxon>campanulids</taxon>
        <taxon>Escalloniales</taxon>
        <taxon>Escalloniaceae</taxon>
        <taxon>Escallonia</taxon>
    </lineage>
</organism>
<dbReference type="InterPro" id="IPR011989">
    <property type="entry name" value="ARM-like"/>
</dbReference>
<dbReference type="InterPro" id="IPR038737">
    <property type="entry name" value="SF3b_su1-like"/>
</dbReference>
<protein>
    <recommendedName>
        <fullName evidence="6">Splicing factor 3B subunit 1</fullName>
    </recommendedName>
</protein>
<evidence type="ECO:0008006" key="6">
    <source>
        <dbReference type="Google" id="ProtNLM"/>
    </source>
</evidence>
<dbReference type="InterPro" id="IPR021133">
    <property type="entry name" value="HEAT_type_2"/>
</dbReference>
<dbReference type="EMBL" id="JAVXUP010001580">
    <property type="protein sequence ID" value="KAK3010065.1"/>
    <property type="molecule type" value="Genomic_DNA"/>
</dbReference>
<evidence type="ECO:0000256" key="2">
    <source>
        <dbReference type="ARBA" id="ARBA00022728"/>
    </source>
</evidence>